<evidence type="ECO:0008006" key="3">
    <source>
        <dbReference type="Google" id="ProtNLM"/>
    </source>
</evidence>
<evidence type="ECO:0000313" key="2">
    <source>
        <dbReference type="Proteomes" id="UP001159363"/>
    </source>
</evidence>
<keyword evidence="2" id="KW-1185">Reference proteome</keyword>
<dbReference type="EMBL" id="JARBHB010000004">
    <property type="protein sequence ID" value="KAJ8884952.1"/>
    <property type="molecule type" value="Genomic_DNA"/>
</dbReference>
<organism evidence="1 2">
    <name type="scientific">Dryococelus australis</name>
    <dbReference type="NCBI Taxonomy" id="614101"/>
    <lineage>
        <taxon>Eukaryota</taxon>
        <taxon>Metazoa</taxon>
        <taxon>Ecdysozoa</taxon>
        <taxon>Arthropoda</taxon>
        <taxon>Hexapoda</taxon>
        <taxon>Insecta</taxon>
        <taxon>Pterygota</taxon>
        <taxon>Neoptera</taxon>
        <taxon>Polyneoptera</taxon>
        <taxon>Phasmatodea</taxon>
        <taxon>Verophasmatodea</taxon>
        <taxon>Anareolatae</taxon>
        <taxon>Phasmatidae</taxon>
        <taxon>Eurycanthinae</taxon>
        <taxon>Dryococelus</taxon>
    </lineage>
</organism>
<sequence>MPAAIRHTSLLKLLLVRCRRQSGVFNVLIIICVFASQRQQQRINELQKDIHSGPFDVLVDHRRCQERGNFCKGRKDG</sequence>
<reference evidence="1 2" key="1">
    <citation type="submission" date="2023-02" db="EMBL/GenBank/DDBJ databases">
        <title>LHISI_Scaffold_Assembly.</title>
        <authorList>
            <person name="Stuart O.P."/>
            <person name="Cleave R."/>
            <person name="Magrath M.J.L."/>
            <person name="Mikheyev A.S."/>
        </authorList>
    </citation>
    <scope>NUCLEOTIDE SEQUENCE [LARGE SCALE GENOMIC DNA]</scope>
    <source>
        <strain evidence="1">Daus_M_001</strain>
        <tissue evidence="1">Leg muscle</tissue>
    </source>
</reference>
<evidence type="ECO:0000313" key="1">
    <source>
        <dbReference type="EMBL" id="KAJ8884952.1"/>
    </source>
</evidence>
<gene>
    <name evidence="1" type="ORF">PR048_011148</name>
</gene>
<protein>
    <recommendedName>
        <fullName evidence="3">Secreted protein</fullName>
    </recommendedName>
</protein>
<name>A0ABQ9HKT5_9NEOP</name>
<dbReference type="Proteomes" id="UP001159363">
    <property type="component" value="Chromosome X"/>
</dbReference>
<comment type="caution">
    <text evidence="1">The sequence shown here is derived from an EMBL/GenBank/DDBJ whole genome shotgun (WGS) entry which is preliminary data.</text>
</comment>
<proteinExistence type="predicted"/>
<accession>A0ABQ9HKT5</accession>